<dbReference type="SUPFAM" id="SSF52374">
    <property type="entry name" value="Nucleotidylyl transferase"/>
    <property type="match status" value="1"/>
</dbReference>
<dbReference type="InterPro" id="IPR014729">
    <property type="entry name" value="Rossmann-like_a/b/a_fold"/>
</dbReference>
<keyword evidence="16" id="KW-1185">Reference proteome</keyword>
<dbReference type="NCBIfam" id="TIGR00422">
    <property type="entry name" value="valS"/>
    <property type="match status" value="1"/>
</dbReference>
<dbReference type="PaxDb" id="2903-EOD17893"/>
<dbReference type="PANTHER" id="PTHR11946">
    <property type="entry name" value="VALYL-TRNA SYNTHETASES"/>
    <property type="match status" value="1"/>
</dbReference>
<dbReference type="FunFam" id="1.10.287.380:FF:000001">
    <property type="entry name" value="Valine--tRNA ligase"/>
    <property type="match status" value="1"/>
</dbReference>
<dbReference type="HAMAP" id="MF_02004">
    <property type="entry name" value="Val_tRNA_synth_type1"/>
    <property type="match status" value="1"/>
</dbReference>
<sequence length="913" mass="100808">MAKQYVPAEVEERLYAWWEAKGYFKPAPDNGKQCFVVSMPPPNVTGRLHMGHAMFVALEDIMARFHRMRGHPTLWLPGTDHAGIATQMLVERDLKSKGVERVALGREGFLDKVWEWKEEYGGAITAQIRRLGASCDWSRERFTLQPELCEAVTEAFVTLHERGLVYRGEYMVNWSPVLGTAVSDLEVDYLYYFDYPLADGSGAIPVATTRPETILGDACVCVHPEDERYKEFVGKLVRVPGTQREVPVIADDYVEREFGTGALKVTPAHDVNDYAIGQRHGLPLLNILNKDATMNEAAGKYAGLDRYAEGRRRGSWLRPPRPCCPQVEEHTQRVPRSQRSGEVIEPLVSTQWFVKMGGMAGKGLEAVRSGETKILPERFEKVYFNWLENIQDWCVSRQLWWGHRIPVWYVDSAPGKYYCARSEEEARKRAEAELGPGVVLRQDDDVLDTWFSSGLWPFATVGWPQQALGGDLTGGGAPAGSDLARFYPSSVMETGYDILFFWVARMMMLGLEFTGKAPFHTIYLHGLVRDAKGQKMSKTKGNVVDPLDTIDTMGTDALRLSLVTGVTPGQDVPLSEDKIQANRNFANKLWNTARFLTIGLADLPAEQRQALAVTGPLAEADLAALALPERYIVSRVHALATDVTAQLSSYDFGPAGQSIYSFLWDEYADWYLEISKGRIASADARAAADARRTLVYVLDTCLRLLHPYMPFITEELWQRLPHEGESIMVADWPLMEEAGELPRDAAAEAEFASLQALVRGIRNARAEYRVEPAKKVAATVLAAPRLAAAVRSEAAALEVLARVATGALLVEEAGSDAAAAAEQAAGEGAVRLILGDGLEVLLPISDLVDADKERARLGKQQTKLEADIGKLEARLSSDGFAGKAPEAVVAKARNELADMKTKLAAVLEGLAKL</sequence>
<dbReference type="STRING" id="2903.R1C5N9"/>
<dbReference type="Proteomes" id="UP000013827">
    <property type="component" value="Unassembled WGS sequence"/>
</dbReference>
<dbReference type="InterPro" id="IPR002303">
    <property type="entry name" value="Valyl-tRNA_ligase"/>
</dbReference>
<dbReference type="InterPro" id="IPR009080">
    <property type="entry name" value="tRNAsynth_Ia_anticodon-bd"/>
</dbReference>
<feature type="domain" description="Methionyl/Valyl/Leucyl/Isoleucyl-tRNA synthetase anticodon-binding" evidence="13">
    <location>
        <begin position="629"/>
        <end position="776"/>
    </location>
</feature>
<feature type="domain" description="Valyl-tRNA synthetase tRNA-binding arm" evidence="14">
    <location>
        <begin position="849"/>
        <end position="913"/>
    </location>
</feature>
<comment type="similarity">
    <text evidence="1 11">Belongs to the class-I aminoacyl-tRNA synthetase family.</text>
</comment>
<evidence type="ECO:0000256" key="10">
    <source>
        <dbReference type="ARBA" id="ARBA00047552"/>
    </source>
</evidence>
<dbReference type="EnsemblProtists" id="EOD17893">
    <property type="protein sequence ID" value="EOD17893"/>
    <property type="gene ID" value="EMIHUDRAFT_65763"/>
</dbReference>
<dbReference type="EC" id="6.1.1.9" evidence="2"/>
<dbReference type="SUPFAM" id="SSF50677">
    <property type="entry name" value="ValRS/IleRS/LeuRS editing domain"/>
    <property type="match status" value="1"/>
</dbReference>
<dbReference type="Pfam" id="PF00133">
    <property type="entry name" value="tRNA-synt_1"/>
    <property type="match status" value="1"/>
</dbReference>
<dbReference type="SUPFAM" id="SSF46589">
    <property type="entry name" value="tRNA-binding arm"/>
    <property type="match status" value="1"/>
</dbReference>
<dbReference type="InterPro" id="IPR013155">
    <property type="entry name" value="M/V/L/I-tRNA-synth_anticd-bd"/>
</dbReference>
<evidence type="ECO:0000256" key="2">
    <source>
        <dbReference type="ARBA" id="ARBA00013169"/>
    </source>
</evidence>
<dbReference type="RefSeq" id="XP_005770322.1">
    <property type="nucleotide sequence ID" value="XM_005770265.1"/>
</dbReference>
<dbReference type="HOGENOM" id="CLU_001493_0_2_1"/>
<dbReference type="GO" id="GO:0005524">
    <property type="term" value="F:ATP binding"/>
    <property type="evidence" value="ECO:0007669"/>
    <property type="project" value="UniProtKB-KW"/>
</dbReference>
<dbReference type="GO" id="GO:0005829">
    <property type="term" value="C:cytosol"/>
    <property type="evidence" value="ECO:0007669"/>
    <property type="project" value="TreeGrafter"/>
</dbReference>
<dbReference type="PROSITE" id="PS00178">
    <property type="entry name" value="AA_TRNA_LIGASE_I"/>
    <property type="match status" value="1"/>
</dbReference>
<evidence type="ECO:0000256" key="9">
    <source>
        <dbReference type="ARBA" id="ARBA00029936"/>
    </source>
</evidence>
<accession>A0A0D3J308</accession>
<evidence type="ECO:0000259" key="12">
    <source>
        <dbReference type="Pfam" id="PF00133"/>
    </source>
</evidence>
<dbReference type="GeneID" id="17263922"/>
<dbReference type="InterPro" id="IPR002300">
    <property type="entry name" value="aa-tRNA-synth_Ia"/>
</dbReference>
<evidence type="ECO:0000256" key="3">
    <source>
        <dbReference type="ARBA" id="ARBA00022598"/>
    </source>
</evidence>
<dbReference type="InterPro" id="IPR010978">
    <property type="entry name" value="tRNA-bd_arm"/>
</dbReference>
<dbReference type="PANTHER" id="PTHR11946:SF93">
    <property type="entry name" value="VALINE--TRNA LIGASE, CHLOROPLASTIC_MITOCHONDRIAL 2"/>
    <property type="match status" value="1"/>
</dbReference>
<dbReference type="PRINTS" id="PR00986">
    <property type="entry name" value="TRNASYNTHVAL"/>
</dbReference>
<dbReference type="KEGG" id="ehx:EMIHUDRAFT_65763"/>
<evidence type="ECO:0000256" key="4">
    <source>
        <dbReference type="ARBA" id="ARBA00022741"/>
    </source>
</evidence>
<organism evidence="15 16">
    <name type="scientific">Emiliania huxleyi (strain CCMP1516)</name>
    <dbReference type="NCBI Taxonomy" id="280463"/>
    <lineage>
        <taxon>Eukaryota</taxon>
        <taxon>Haptista</taxon>
        <taxon>Haptophyta</taxon>
        <taxon>Prymnesiophyceae</taxon>
        <taxon>Isochrysidales</taxon>
        <taxon>Noelaerhabdaceae</taxon>
        <taxon>Emiliania</taxon>
    </lineage>
</organism>
<keyword evidence="4 11" id="KW-0547">Nucleotide-binding</keyword>
<reference evidence="16" key="1">
    <citation type="journal article" date="2013" name="Nature">
        <title>Pan genome of the phytoplankton Emiliania underpins its global distribution.</title>
        <authorList>
            <person name="Read B.A."/>
            <person name="Kegel J."/>
            <person name="Klute M.J."/>
            <person name="Kuo A."/>
            <person name="Lefebvre S.C."/>
            <person name="Maumus F."/>
            <person name="Mayer C."/>
            <person name="Miller J."/>
            <person name="Monier A."/>
            <person name="Salamov A."/>
            <person name="Young J."/>
            <person name="Aguilar M."/>
            <person name="Claverie J.M."/>
            <person name="Frickenhaus S."/>
            <person name="Gonzalez K."/>
            <person name="Herman E.K."/>
            <person name="Lin Y.C."/>
            <person name="Napier J."/>
            <person name="Ogata H."/>
            <person name="Sarno A.F."/>
            <person name="Shmutz J."/>
            <person name="Schroeder D."/>
            <person name="de Vargas C."/>
            <person name="Verret F."/>
            <person name="von Dassow P."/>
            <person name="Valentin K."/>
            <person name="Van de Peer Y."/>
            <person name="Wheeler G."/>
            <person name="Dacks J.B."/>
            <person name="Delwiche C.F."/>
            <person name="Dyhrman S.T."/>
            <person name="Glockner G."/>
            <person name="John U."/>
            <person name="Richards T."/>
            <person name="Worden A.Z."/>
            <person name="Zhang X."/>
            <person name="Grigoriev I.V."/>
            <person name="Allen A.E."/>
            <person name="Bidle K."/>
            <person name="Borodovsky M."/>
            <person name="Bowler C."/>
            <person name="Brownlee C."/>
            <person name="Cock J.M."/>
            <person name="Elias M."/>
            <person name="Gladyshev V.N."/>
            <person name="Groth M."/>
            <person name="Guda C."/>
            <person name="Hadaegh A."/>
            <person name="Iglesias-Rodriguez M.D."/>
            <person name="Jenkins J."/>
            <person name="Jones B.M."/>
            <person name="Lawson T."/>
            <person name="Leese F."/>
            <person name="Lindquist E."/>
            <person name="Lobanov A."/>
            <person name="Lomsadze A."/>
            <person name="Malik S.B."/>
            <person name="Marsh M.E."/>
            <person name="Mackinder L."/>
            <person name="Mock T."/>
            <person name="Mueller-Roeber B."/>
            <person name="Pagarete A."/>
            <person name="Parker M."/>
            <person name="Probert I."/>
            <person name="Quesneville H."/>
            <person name="Raines C."/>
            <person name="Rensing S.A."/>
            <person name="Riano-Pachon D.M."/>
            <person name="Richier S."/>
            <person name="Rokitta S."/>
            <person name="Shiraiwa Y."/>
            <person name="Soanes D.M."/>
            <person name="van der Giezen M."/>
            <person name="Wahlund T.M."/>
            <person name="Williams B."/>
            <person name="Wilson W."/>
            <person name="Wolfe G."/>
            <person name="Wurch L.L."/>
        </authorList>
    </citation>
    <scope>NUCLEOTIDE SEQUENCE</scope>
</reference>
<dbReference type="GO" id="GO:0006438">
    <property type="term" value="P:valyl-tRNA aminoacylation"/>
    <property type="evidence" value="ECO:0007669"/>
    <property type="project" value="InterPro"/>
</dbReference>
<keyword evidence="8 11" id="KW-0030">Aminoacyl-tRNA synthetase</keyword>
<evidence type="ECO:0000259" key="14">
    <source>
        <dbReference type="Pfam" id="PF10458"/>
    </source>
</evidence>
<dbReference type="InterPro" id="IPR033705">
    <property type="entry name" value="Anticodon_Ia_Val"/>
</dbReference>
<comment type="catalytic activity">
    <reaction evidence="10">
        <text>tRNA(Val) + L-valine + ATP = L-valyl-tRNA(Val) + AMP + diphosphate</text>
        <dbReference type="Rhea" id="RHEA:10704"/>
        <dbReference type="Rhea" id="RHEA-COMP:9672"/>
        <dbReference type="Rhea" id="RHEA-COMP:9708"/>
        <dbReference type="ChEBI" id="CHEBI:30616"/>
        <dbReference type="ChEBI" id="CHEBI:33019"/>
        <dbReference type="ChEBI" id="CHEBI:57762"/>
        <dbReference type="ChEBI" id="CHEBI:78442"/>
        <dbReference type="ChEBI" id="CHEBI:78537"/>
        <dbReference type="ChEBI" id="CHEBI:456215"/>
        <dbReference type="EC" id="6.1.1.9"/>
    </reaction>
</comment>
<keyword evidence="5 11" id="KW-0067">ATP-binding</keyword>
<evidence type="ECO:0000256" key="7">
    <source>
        <dbReference type="ARBA" id="ARBA00023054"/>
    </source>
</evidence>
<dbReference type="GO" id="GO:0004832">
    <property type="term" value="F:valine-tRNA ligase activity"/>
    <property type="evidence" value="ECO:0007669"/>
    <property type="project" value="UniProtKB-EC"/>
</dbReference>
<dbReference type="FunFam" id="1.10.730.10:FF:000014">
    <property type="entry name" value="Valine--tRNA ligase"/>
    <property type="match status" value="1"/>
</dbReference>
<dbReference type="Gene3D" id="1.10.287.380">
    <property type="entry name" value="Valyl-tRNA synthetase, C-terminal domain"/>
    <property type="match status" value="1"/>
</dbReference>
<dbReference type="InterPro" id="IPR001412">
    <property type="entry name" value="aa-tRNA-synth_I_CS"/>
</dbReference>
<evidence type="ECO:0000313" key="16">
    <source>
        <dbReference type="Proteomes" id="UP000013827"/>
    </source>
</evidence>
<dbReference type="InterPro" id="IPR019499">
    <property type="entry name" value="Val-tRNA_synth_tRNA-bd"/>
</dbReference>
<dbReference type="Gene3D" id="1.10.730.10">
    <property type="entry name" value="Isoleucyl-tRNA Synthetase, Domain 1"/>
    <property type="match status" value="1"/>
</dbReference>
<evidence type="ECO:0000256" key="11">
    <source>
        <dbReference type="RuleBase" id="RU363035"/>
    </source>
</evidence>
<dbReference type="Pfam" id="PF10458">
    <property type="entry name" value="Val_tRNA-synt_C"/>
    <property type="match status" value="1"/>
</dbReference>
<evidence type="ECO:0000256" key="8">
    <source>
        <dbReference type="ARBA" id="ARBA00023146"/>
    </source>
</evidence>
<protein>
    <recommendedName>
        <fullName evidence="2">valine--tRNA ligase</fullName>
        <ecNumber evidence="2">6.1.1.9</ecNumber>
    </recommendedName>
    <alternativeName>
        <fullName evidence="9">Valyl-tRNA synthetase</fullName>
    </alternativeName>
</protein>
<dbReference type="NCBIfam" id="NF004349">
    <property type="entry name" value="PRK05729.1"/>
    <property type="match status" value="1"/>
</dbReference>
<evidence type="ECO:0000313" key="15">
    <source>
        <dbReference type="EnsemblProtists" id="EOD17893"/>
    </source>
</evidence>
<evidence type="ECO:0000256" key="6">
    <source>
        <dbReference type="ARBA" id="ARBA00022917"/>
    </source>
</evidence>
<keyword evidence="7" id="KW-0175">Coiled coil</keyword>
<dbReference type="SUPFAM" id="SSF47323">
    <property type="entry name" value="Anticodon-binding domain of a subclass of class I aminoacyl-tRNA synthetases"/>
    <property type="match status" value="1"/>
</dbReference>
<dbReference type="Gene3D" id="3.90.740.10">
    <property type="entry name" value="Valyl/Leucyl/Isoleucyl-tRNA synthetase, editing domain"/>
    <property type="match status" value="1"/>
</dbReference>
<dbReference type="Gene3D" id="3.40.50.620">
    <property type="entry name" value="HUPs"/>
    <property type="match status" value="2"/>
</dbReference>
<dbReference type="CDD" id="cd00817">
    <property type="entry name" value="ValRS_core"/>
    <property type="match status" value="1"/>
</dbReference>
<reference evidence="15" key="2">
    <citation type="submission" date="2024-10" db="UniProtKB">
        <authorList>
            <consortium name="EnsemblProtists"/>
        </authorList>
    </citation>
    <scope>IDENTIFICATION</scope>
</reference>
<feature type="domain" description="Aminoacyl-tRNA synthetase class Ia" evidence="12">
    <location>
        <begin position="14"/>
        <end position="573"/>
    </location>
</feature>
<keyword evidence="6 11" id="KW-0648">Protein biosynthesis</keyword>
<keyword evidence="3 11" id="KW-0436">Ligase</keyword>
<evidence type="ECO:0000256" key="1">
    <source>
        <dbReference type="ARBA" id="ARBA00005594"/>
    </source>
</evidence>
<dbReference type="InterPro" id="IPR009008">
    <property type="entry name" value="Val/Leu/Ile-tRNA-synth_edit"/>
</dbReference>
<dbReference type="AlphaFoldDB" id="A0A0D3J308"/>
<dbReference type="FunFam" id="3.40.50.620:FF:000020">
    <property type="entry name" value="Valine--tRNA ligase, mitochondrial"/>
    <property type="match status" value="1"/>
</dbReference>
<evidence type="ECO:0000259" key="13">
    <source>
        <dbReference type="Pfam" id="PF08264"/>
    </source>
</evidence>
<evidence type="ECO:0000256" key="5">
    <source>
        <dbReference type="ARBA" id="ARBA00022840"/>
    </source>
</evidence>
<dbReference type="InterPro" id="IPR037118">
    <property type="entry name" value="Val-tRNA_synth_C_sf"/>
</dbReference>
<dbReference type="CDD" id="cd07962">
    <property type="entry name" value="Anticodon_Ia_Val"/>
    <property type="match status" value="1"/>
</dbReference>
<dbReference type="Pfam" id="PF08264">
    <property type="entry name" value="Anticodon_1"/>
    <property type="match status" value="1"/>
</dbReference>
<proteinExistence type="inferred from homology"/>
<name>A0A0D3J308_EMIH1</name>
<dbReference type="eggNOG" id="KOG0432">
    <property type="taxonomic scope" value="Eukaryota"/>
</dbReference>
<dbReference type="GO" id="GO:0002161">
    <property type="term" value="F:aminoacyl-tRNA deacylase activity"/>
    <property type="evidence" value="ECO:0007669"/>
    <property type="project" value="InterPro"/>
</dbReference>